<keyword evidence="1" id="KW-0175">Coiled coil</keyword>
<organism evidence="2">
    <name type="scientific">Tanacetum cinerariifolium</name>
    <name type="common">Dalmatian daisy</name>
    <name type="synonym">Chrysanthemum cinerariifolium</name>
    <dbReference type="NCBI Taxonomy" id="118510"/>
    <lineage>
        <taxon>Eukaryota</taxon>
        <taxon>Viridiplantae</taxon>
        <taxon>Streptophyta</taxon>
        <taxon>Embryophyta</taxon>
        <taxon>Tracheophyta</taxon>
        <taxon>Spermatophyta</taxon>
        <taxon>Magnoliopsida</taxon>
        <taxon>eudicotyledons</taxon>
        <taxon>Gunneridae</taxon>
        <taxon>Pentapetalae</taxon>
        <taxon>asterids</taxon>
        <taxon>campanulids</taxon>
        <taxon>Asterales</taxon>
        <taxon>Asteraceae</taxon>
        <taxon>Asteroideae</taxon>
        <taxon>Anthemideae</taxon>
        <taxon>Anthemidinae</taxon>
        <taxon>Tanacetum</taxon>
    </lineage>
</organism>
<reference evidence="2" key="1">
    <citation type="journal article" date="2019" name="Sci. Rep.">
        <title>Draft genome of Tanacetum cinerariifolium, the natural source of mosquito coil.</title>
        <authorList>
            <person name="Yamashiro T."/>
            <person name="Shiraishi A."/>
            <person name="Satake H."/>
            <person name="Nakayama K."/>
        </authorList>
    </citation>
    <scope>NUCLEOTIDE SEQUENCE</scope>
</reference>
<feature type="coiled-coil region" evidence="1">
    <location>
        <begin position="220"/>
        <end position="247"/>
    </location>
</feature>
<dbReference type="AlphaFoldDB" id="A0A6L2JZC4"/>
<evidence type="ECO:0000313" key="2">
    <source>
        <dbReference type="EMBL" id="GEU42373.1"/>
    </source>
</evidence>
<proteinExistence type="predicted"/>
<evidence type="ECO:0000256" key="1">
    <source>
        <dbReference type="SAM" id="Coils"/>
    </source>
</evidence>
<gene>
    <name evidence="2" type="ORF">Tci_014351</name>
</gene>
<protein>
    <submittedName>
        <fullName evidence="2">Uncharacterized protein</fullName>
    </submittedName>
</protein>
<dbReference type="EMBL" id="BKCJ010001560">
    <property type="protein sequence ID" value="GEU42373.1"/>
    <property type="molecule type" value="Genomic_DNA"/>
</dbReference>
<sequence length="328" mass="35843">MIIPSSGNTLEHFIPNRPYGSAPTDCSGPCLNVAAERPKRPCKKSLAATDASELLACSILSDEAGFSAMLTMPFVTSSVSATPGHEDGTPLDSVTEANLRSVGPAIRLVISLDSSHHSSMNAPGAEVDSVIRFVVPPPVTIEESNSVDTIKPNVVGPSHPFGKELSLGSREVDSKNLHDVFVSHWNVPNDALLDDFDTSKEIIDHLAPPVHALESTCSCLHDQVSEYEQLKRQIEEFQDTQMNVVNEKVDKLDADLLEMACHLEERYYPYLLATISERRWLLTYGIKLFIVKCLNSSDCLTTLRATISRAIEKGMQSKGVIEPSQARA</sequence>
<name>A0A6L2JZC4_TANCI</name>
<accession>A0A6L2JZC4</accession>
<comment type="caution">
    <text evidence="2">The sequence shown here is derived from an EMBL/GenBank/DDBJ whole genome shotgun (WGS) entry which is preliminary data.</text>
</comment>